<comment type="caution">
    <text evidence="9">The sequence shown here is derived from an EMBL/GenBank/DDBJ whole genome shotgun (WGS) entry which is preliminary data.</text>
</comment>
<protein>
    <recommendedName>
        <fullName evidence="11">Cytochrome P450 alkane hydroxylase</fullName>
    </recommendedName>
</protein>
<dbReference type="Proteomes" id="UP001369815">
    <property type="component" value="Unassembled WGS sequence"/>
</dbReference>
<keyword evidence="7 8" id="KW-0349">Heme</keyword>
<proteinExistence type="inferred from homology"/>
<dbReference type="InterPro" id="IPR001128">
    <property type="entry name" value="Cyt_P450"/>
</dbReference>
<dbReference type="GO" id="GO:0016705">
    <property type="term" value="F:oxidoreductase activity, acting on paired donors, with incorporation or reduction of molecular oxygen"/>
    <property type="evidence" value="ECO:0007669"/>
    <property type="project" value="InterPro"/>
</dbReference>
<keyword evidence="3 7" id="KW-0479">Metal-binding</keyword>
<dbReference type="EMBL" id="JBANMG010000001">
    <property type="protein sequence ID" value="KAK6957625.1"/>
    <property type="molecule type" value="Genomic_DNA"/>
</dbReference>
<dbReference type="InterPro" id="IPR036396">
    <property type="entry name" value="Cyt_P450_sf"/>
</dbReference>
<evidence type="ECO:0000313" key="9">
    <source>
        <dbReference type="EMBL" id="KAK6957625.1"/>
    </source>
</evidence>
<dbReference type="InterPro" id="IPR017972">
    <property type="entry name" value="Cyt_P450_CS"/>
</dbReference>
<dbReference type="AlphaFoldDB" id="A0AAX6MYE2"/>
<dbReference type="PANTHER" id="PTHR24287:SF5">
    <property type="entry name" value="P450, PUTATIVE (EUROFUNG)-RELATED"/>
    <property type="match status" value="1"/>
</dbReference>
<evidence type="ECO:0008006" key="11">
    <source>
        <dbReference type="Google" id="ProtNLM"/>
    </source>
</evidence>
<feature type="binding site" description="axial binding residue" evidence="7">
    <location>
        <position position="391"/>
    </location>
    <ligand>
        <name>heme</name>
        <dbReference type="ChEBI" id="CHEBI:30413"/>
    </ligand>
    <ligandPart>
        <name>Fe</name>
        <dbReference type="ChEBI" id="CHEBI:18248"/>
    </ligandPart>
</feature>
<keyword evidence="10" id="KW-1185">Reference proteome</keyword>
<dbReference type="PANTHER" id="PTHR24287">
    <property type="entry name" value="P450, PUTATIVE (EUROFUNG)-RELATED"/>
    <property type="match status" value="1"/>
</dbReference>
<evidence type="ECO:0000256" key="2">
    <source>
        <dbReference type="ARBA" id="ARBA00010617"/>
    </source>
</evidence>
<organism evidence="9 10">
    <name type="scientific">Daldinia eschscholtzii</name>
    <dbReference type="NCBI Taxonomy" id="292717"/>
    <lineage>
        <taxon>Eukaryota</taxon>
        <taxon>Fungi</taxon>
        <taxon>Dikarya</taxon>
        <taxon>Ascomycota</taxon>
        <taxon>Pezizomycotina</taxon>
        <taxon>Sordariomycetes</taxon>
        <taxon>Xylariomycetidae</taxon>
        <taxon>Xylariales</taxon>
        <taxon>Hypoxylaceae</taxon>
        <taxon>Daldinia</taxon>
    </lineage>
</organism>
<dbReference type="PROSITE" id="PS00086">
    <property type="entry name" value="CYTOCHROME_P450"/>
    <property type="match status" value="1"/>
</dbReference>
<evidence type="ECO:0000313" key="10">
    <source>
        <dbReference type="Proteomes" id="UP001369815"/>
    </source>
</evidence>
<evidence type="ECO:0000256" key="3">
    <source>
        <dbReference type="ARBA" id="ARBA00022723"/>
    </source>
</evidence>
<comment type="similarity">
    <text evidence="2 8">Belongs to the cytochrome P450 family.</text>
</comment>
<dbReference type="PRINTS" id="PR00385">
    <property type="entry name" value="P450"/>
</dbReference>
<evidence type="ECO:0000256" key="6">
    <source>
        <dbReference type="ARBA" id="ARBA00023033"/>
    </source>
</evidence>
<dbReference type="GO" id="GO:0020037">
    <property type="term" value="F:heme binding"/>
    <property type="evidence" value="ECO:0007669"/>
    <property type="project" value="InterPro"/>
</dbReference>
<name>A0AAX6MYE2_9PEZI</name>
<comment type="cofactor">
    <cofactor evidence="1 7">
        <name>heme</name>
        <dbReference type="ChEBI" id="CHEBI:30413"/>
    </cofactor>
</comment>
<dbReference type="CDD" id="cd11063">
    <property type="entry name" value="CYP52"/>
    <property type="match status" value="1"/>
</dbReference>
<keyword evidence="6 8" id="KW-0503">Monooxygenase</keyword>
<reference evidence="9 10" key="1">
    <citation type="journal article" date="2024" name="Front Chem Biol">
        <title>Unveiling the potential of Daldinia eschscholtzii MFLUCC 19-0629 through bioactivity and bioinformatics studies for enhanced sustainable agriculture production.</title>
        <authorList>
            <person name="Brooks S."/>
            <person name="Weaver J.A."/>
            <person name="Klomchit A."/>
            <person name="Alharthi S.A."/>
            <person name="Onlamun T."/>
            <person name="Nurani R."/>
            <person name="Vong T.K."/>
            <person name="Alberti F."/>
            <person name="Greco C."/>
        </authorList>
    </citation>
    <scope>NUCLEOTIDE SEQUENCE [LARGE SCALE GENOMIC DNA]</scope>
    <source>
        <strain evidence="9">MFLUCC 19-0629</strain>
    </source>
</reference>
<evidence type="ECO:0000256" key="8">
    <source>
        <dbReference type="RuleBase" id="RU000461"/>
    </source>
</evidence>
<dbReference type="SUPFAM" id="SSF48264">
    <property type="entry name" value="Cytochrome P450"/>
    <property type="match status" value="1"/>
</dbReference>
<dbReference type="PRINTS" id="PR00463">
    <property type="entry name" value="EP450I"/>
</dbReference>
<gene>
    <name evidence="9" type="ORF">Daesc_000412</name>
</gene>
<keyword evidence="4 8" id="KW-0560">Oxidoreductase</keyword>
<evidence type="ECO:0000256" key="7">
    <source>
        <dbReference type="PIRSR" id="PIRSR602401-1"/>
    </source>
</evidence>
<accession>A0AAX6MYE2</accession>
<dbReference type="Pfam" id="PF00067">
    <property type="entry name" value="p450"/>
    <property type="match status" value="1"/>
</dbReference>
<dbReference type="GO" id="GO:0004497">
    <property type="term" value="F:monooxygenase activity"/>
    <property type="evidence" value="ECO:0007669"/>
    <property type="project" value="UniProtKB-KW"/>
</dbReference>
<dbReference type="InterPro" id="IPR047146">
    <property type="entry name" value="Cyt_P450_E_CYP52_fungi"/>
</dbReference>
<keyword evidence="5 7" id="KW-0408">Iron</keyword>
<evidence type="ECO:0000256" key="4">
    <source>
        <dbReference type="ARBA" id="ARBA00023002"/>
    </source>
</evidence>
<dbReference type="GO" id="GO:0005506">
    <property type="term" value="F:iron ion binding"/>
    <property type="evidence" value="ECO:0007669"/>
    <property type="project" value="InterPro"/>
</dbReference>
<evidence type="ECO:0000256" key="5">
    <source>
        <dbReference type="ARBA" id="ARBA00023004"/>
    </source>
</evidence>
<sequence length="458" mass="53135">MNHELLNHFNNFFNGATPECPNCVEIQFLPRERDILTRDPEHVKAVLTTQFADFGKGEEFHELWRPFLGDSIFTTDGQLWHDSRSMIRPMFIKDRVSDLATFERWVSVLLTALPPSGQTVDIMDLFYRMTLDVTTDFLLGASVDSLRNPKGEFVEAFNDVQRIQMMLTTVGPFRSLISRRAYNEGIRKIEQFIMPYIEQAMALPQEELEKLSNSDKHFTFLHSIARYTRNRQVLRDQIIAVLLAGRDTTAATLSWAFYELSHYPEKYGRLRDEILNSVGRTRTPTYEDLKNMSYLRHTLNETLRLYPAVPFNIRSALEDTTLPSTPGNPPIAVVKGDVVVYSTLSMHRRKDLYPPISEKFEDPAIFSPERWENWTPKPWQYLPFNGGPRICVGQNFAMTEMAYCMVRILQKYERIEYRGNWYAQQIETEIVGKPKQGVKVALYEESARTVGNLEPFTI</sequence>
<evidence type="ECO:0000256" key="1">
    <source>
        <dbReference type="ARBA" id="ARBA00001971"/>
    </source>
</evidence>
<dbReference type="Gene3D" id="1.10.630.10">
    <property type="entry name" value="Cytochrome P450"/>
    <property type="match status" value="1"/>
</dbReference>
<dbReference type="InterPro" id="IPR002401">
    <property type="entry name" value="Cyt_P450_E_grp-I"/>
</dbReference>